<dbReference type="SUPFAM" id="SSF101215">
    <property type="entry name" value="KaiA/RbsU domain"/>
    <property type="match status" value="1"/>
</dbReference>
<proteinExistence type="predicted"/>
<dbReference type="PANTHER" id="PTHR43156">
    <property type="entry name" value="STAGE II SPORULATION PROTEIN E-RELATED"/>
    <property type="match status" value="1"/>
</dbReference>
<dbReference type="InterPro" id="IPR001932">
    <property type="entry name" value="PPM-type_phosphatase-like_dom"/>
</dbReference>
<dbReference type="EMBL" id="MLQR01000014">
    <property type="protein sequence ID" value="OIJ15099.1"/>
    <property type="molecule type" value="Genomic_DNA"/>
</dbReference>
<dbReference type="PANTHER" id="PTHR43156:SF15">
    <property type="entry name" value="PHOSPHOSERINE PHOSPHATASE RSBU"/>
    <property type="match status" value="1"/>
</dbReference>
<feature type="domain" description="PPM-type phosphatase" evidence="2">
    <location>
        <begin position="124"/>
        <end position="335"/>
    </location>
</feature>
<keyword evidence="4" id="KW-1185">Reference proteome</keyword>
<dbReference type="InterPro" id="IPR017944">
    <property type="entry name" value="KaiA/RbsU_helical_domain_sf"/>
</dbReference>
<reference evidence="3 4" key="1">
    <citation type="submission" date="2016-10" db="EMBL/GenBank/DDBJ databases">
        <title>Draft genome sequences of four alkaliphilic bacteria belonging to the Anaerobacillus genus.</title>
        <authorList>
            <person name="Bassil N.M."/>
            <person name="Lloyd J.R."/>
        </authorList>
    </citation>
    <scope>NUCLEOTIDE SEQUENCE [LARGE SCALE GENOMIC DNA]</scope>
    <source>
        <strain evidence="3 4">DSM 18345</strain>
    </source>
</reference>
<dbReference type="PROSITE" id="PS51746">
    <property type="entry name" value="PPM_2"/>
    <property type="match status" value="1"/>
</dbReference>
<dbReference type="Pfam" id="PF08673">
    <property type="entry name" value="RsbU_N"/>
    <property type="match status" value="1"/>
</dbReference>
<accession>A0A1S2LRF3</accession>
<dbReference type="AlphaFoldDB" id="A0A1S2LRF3"/>
<dbReference type="RefSeq" id="WP_071308843.1">
    <property type="nucleotide sequence ID" value="NZ_MLQR01000014.1"/>
</dbReference>
<dbReference type="InterPro" id="IPR052016">
    <property type="entry name" value="Bact_Sigma-Reg"/>
</dbReference>
<dbReference type="SMART" id="SM00331">
    <property type="entry name" value="PP2C_SIG"/>
    <property type="match status" value="1"/>
</dbReference>
<dbReference type="FunFam" id="3.60.40.10:FF:000045">
    <property type="entry name" value="Stage II sporulation protein E"/>
    <property type="match status" value="1"/>
</dbReference>
<dbReference type="GO" id="GO:0016791">
    <property type="term" value="F:phosphatase activity"/>
    <property type="evidence" value="ECO:0007669"/>
    <property type="project" value="TreeGrafter"/>
</dbReference>
<dbReference type="Gene3D" id="3.60.40.10">
    <property type="entry name" value="PPM-type phosphatase domain"/>
    <property type="match status" value="1"/>
</dbReference>
<sequence length="337" mass="38386">MEKKSENLRADYKTIIEKYLKTGSQCSFHEARKFSVDITKRNVSPEDMVSLHVSVIKELLPNLPKEVVDTNDLLLEVMVSYGLAYQEHQSLRDRQKHLDSELAVAAKMQQELFPKVVPKTPKLDIGIKSVAASAVSGDYYHFIHDEQEHLGVAVADIIGKGVPAALCMSMIKYALDSLPELRLQPNALLENLNRVVEQNIGSNMFITMVFGSYDLNEHVFRYSGAGHEPGFYYCYSTGEFYDLTTKGLVLGLSKKAKFIEYEREVMENDLIILLSDGVTECRTDEGFLERVEIPRIIKKYIHLSAQEIVDSVYSELEKIQNYSLKDDFTLMIIRRNV</sequence>
<dbReference type="InterPro" id="IPR014787">
    <property type="entry name" value="PSer_Pase_RsbU_N"/>
</dbReference>
<gene>
    <name evidence="3" type="ORF">BKP37_06680</name>
</gene>
<dbReference type="Proteomes" id="UP000179524">
    <property type="component" value="Unassembled WGS sequence"/>
</dbReference>
<dbReference type="InterPro" id="IPR036457">
    <property type="entry name" value="PPM-type-like_dom_sf"/>
</dbReference>
<protein>
    <submittedName>
        <fullName evidence="3">Phosphoserine phosphatase</fullName>
    </submittedName>
</protein>
<dbReference type="Pfam" id="PF07228">
    <property type="entry name" value="SpoIIE"/>
    <property type="match status" value="1"/>
</dbReference>
<organism evidence="3 4">
    <name type="scientific">Anaerobacillus alkalilacustris</name>
    <dbReference type="NCBI Taxonomy" id="393763"/>
    <lineage>
        <taxon>Bacteria</taxon>
        <taxon>Bacillati</taxon>
        <taxon>Bacillota</taxon>
        <taxon>Bacilli</taxon>
        <taxon>Bacillales</taxon>
        <taxon>Bacillaceae</taxon>
        <taxon>Anaerobacillus</taxon>
    </lineage>
</organism>
<dbReference type="Gene3D" id="1.10.1240.30">
    <property type="entry name" value="KaiA/RbsU domain"/>
    <property type="match status" value="1"/>
</dbReference>
<evidence type="ECO:0000256" key="1">
    <source>
        <dbReference type="ARBA" id="ARBA00022801"/>
    </source>
</evidence>
<keyword evidence="1" id="KW-0378">Hydrolase</keyword>
<dbReference type="SUPFAM" id="SSF81606">
    <property type="entry name" value="PP2C-like"/>
    <property type="match status" value="1"/>
</dbReference>
<name>A0A1S2LRF3_9BACI</name>
<comment type="caution">
    <text evidence="3">The sequence shown here is derived from an EMBL/GenBank/DDBJ whole genome shotgun (WGS) entry which is preliminary data.</text>
</comment>
<evidence type="ECO:0000313" key="4">
    <source>
        <dbReference type="Proteomes" id="UP000179524"/>
    </source>
</evidence>
<evidence type="ECO:0000313" key="3">
    <source>
        <dbReference type="EMBL" id="OIJ15099.1"/>
    </source>
</evidence>
<dbReference type="OrthoDB" id="311592at2"/>
<evidence type="ECO:0000259" key="2">
    <source>
        <dbReference type="PROSITE" id="PS51746"/>
    </source>
</evidence>